<feature type="region of interest" description="Disordered" evidence="1">
    <location>
        <begin position="830"/>
        <end position="871"/>
    </location>
</feature>
<reference evidence="2" key="2">
    <citation type="journal article" date="2016" name="G3 (Bethesda)">
        <title>Genome Evolution in Three Species of Cactophilic Drosophila.</title>
        <authorList>
            <person name="Sanchez-Flores A."/>
            <person name="Penazola F."/>
            <person name="Carpinteyro-Ponce J."/>
            <person name="Nazario-Yepiz N."/>
            <person name="Abreu-Goodger C."/>
            <person name="Machado C.A."/>
            <person name="Markow T.A."/>
        </authorList>
    </citation>
    <scope>NUCLEOTIDE SEQUENCE [LARGE SCALE GENOMIC DNA]</scope>
</reference>
<evidence type="ECO:0000313" key="2">
    <source>
        <dbReference type="Proteomes" id="UP000694904"/>
    </source>
</evidence>
<keyword evidence="2" id="KW-1185">Reference proteome</keyword>
<feature type="compositionally biased region" description="Polar residues" evidence="1">
    <location>
        <begin position="890"/>
        <end position="935"/>
    </location>
</feature>
<feature type="region of interest" description="Disordered" evidence="1">
    <location>
        <begin position="885"/>
        <end position="977"/>
    </location>
</feature>
<dbReference type="Proteomes" id="UP000694904">
    <property type="component" value="Chromosome 2"/>
</dbReference>
<sequence>MEPNLTNSLRRMSGQLPCIGESEFASSSRYFPLDTVFETDVSCRKTEETMKDEGTRRQCACDKNDNAATLQSMQPNMVDPVEASCEQKEEVLESSSSELTCLCKMEKTGVPPSTSRPQKINAGYYSCASGASQLVDNRSKGIFGLKDENQSGPCQSTLGDGGPQRSEAAKAQSCECGSQDQEKLSPVAVCQSSAPSENVPECSDFQEETVGEQQYEEPDDQQPCPPPPCPPPPCPPPPSPPASCPPPQPCPPPPCPPPCPPKPCPASASANQYIKNEDYLEMESICTTKASKPSHLMDTSVKSERYFNVDTSHITTSINCSKVVQGKGNSAKMEYNAAPCTQKSSMGYTDKTSSRSQSFMANVTCLCTSIDKMKLCPTGREGPPFKRIQDKKAEPSCNASQSTKVVFMNCGDKFRDCNSSSDTSVCKNSSCVCANTQSADGRAQQKSQSRSVCSKSLGPSMSAVNAEQEKCSKCSSSPNEQSASKDSKSCITTSDHLIETKKSSGLFDCCLPGRKSKTKQYEEPPCGPSWEEPCQQPDVIYCDYCAPEPPCSQDHVQQQDSVYQSECAIEHGMQKYQQQHQKRHDDYCECGPEQPNWTVPCDQHQNQSQQDIYCECASDKQMSSFRSCESVPRDRLANIINLLNDTNDCRLDRTAVIQELFRELTAMLREEEDDEQEDIPLSYEDCMAAVTCGRMPPTKVAKSRDKEERIQCLEKMEQYVEKCFPSKKTCFPVEPMEIVAFQPDPAFDPCRKAYSTGSESKTFMGSCTTATIYKSCETADSKSKGYESCVCKTSESKSSCYKSCDCKSRSSKRSECKSFQSKLTDKTPCDTDTIGKSLLSEEGGKSSVSPPKASASGSGSGSAQPEARTDDEIHLEEECCQLTVREEQSSNKSPLGQSIQEQSSNKSPLGESIQEQSSNKSPRGESAQEQSSNRTLRGESEHCSSTGRRGESAQEEMSNMSHRGESSKDRCSERTPRGESSKELCQCESGNSGALQKASCQCESEVDDTLSPLTDRERLLCEYMMRRMCELCEDDQQLDEEATEQMDRPGGPCICCHCRAVVCDNQCLTVSKTLDAVKYDPVAETKFFIDSIICDLQAMNHVMTKNKINPKDPKPSVCMGNAPGDSFPVTITSVSSLGCRALYVRWELEDCAGIGGYEIYVDGHLTNRFYSYRHEAGVVANVDVTKPHQVILRAQAVGQEFPSDGPGCPNNKMAPAYPEMSVGASRPWTPSIFFYAP</sequence>
<evidence type="ECO:0000256" key="1">
    <source>
        <dbReference type="SAM" id="MobiDB-lite"/>
    </source>
</evidence>
<protein>
    <submittedName>
        <fullName evidence="3">Uncharacterized protein LOC108621675</fullName>
    </submittedName>
</protein>
<gene>
    <name evidence="3" type="primary">LOC108621675</name>
</gene>
<accession>A0ABM1Q5C0</accession>
<reference evidence="3" key="3">
    <citation type="submission" date="2025-08" db="UniProtKB">
        <authorList>
            <consortium name="RefSeq"/>
        </authorList>
    </citation>
    <scope>IDENTIFICATION</scope>
    <source>
        <tissue evidence="3">Whole organism</tissue>
    </source>
</reference>
<feature type="compositionally biased region" description="Basic and acidic residues" evidence="1">
    <location>
        <begin position="936"/>
        <end position="952"/>
    </location>
</feature>
<dbReference type="GeneID" id="108621675"/>
<evidence type="ECO:0000313" key="3">
    <source>
        <dbReference type="RefSeq" id="XP_017874656.1"/>
    </source>
</evidence>
<feature type="compositionally biased region" description="Acidic residues" evidence="1">
    <location>
        <begin position="204"/>
        <end position="220"/>
    </location>
</feature>
<name>A0ABM1Q5C0_DROAR</name>
<feature type="compositionally biased region" description="Low complexity" evidence="1">
    <location>
        <begin position="845"/>
        <end position="857"/>
    </location>
</feature>
<reference evidence="2" key="1">
    <citation type="journal article" date="1997" name="Nucleic Acids Res.">
        <title>tRNAscan-SE: a program for improved detection of transfer RNA genes in genomic sequence.</title>
        <authorList>
            <person name="Lowe T.M."/>
            <person name="Eddy S.R."/>
        </authorList>
    </citation>
    <scope>NUCLEOTIDE SEQUENCE [LARGE SCALE GENOMIC DNA]</scope>
</reference>
<feature type="region of interest" description="Disordered" evidence="1">
    <location>
        <begin position="143"/>
        <end position="226"/>
    </location>
</feature>
<proteinExistence type="predicted"/>
<feature type="compositionally biased region" description="Basic and acidic residues" evidence="1">
    <location>
        <begin position="962"/>
        <end position="977"/>
    </location>
</feature>
<organism evidence="2 3">
    <name type="scientific">Drosophila arizonae</name>
    <name type="common">Fruit fly</name>
    <dbReference type="NCBI Taxonomy" id="7263"/>
    <lineage>
        <taxon>Eukaryota</taxon>
        <taxon>Metazoa</taxon>
        <taxon>Ecdysozoa</taxon>
        <taxon>Arthropoda</taxon>
        <taxon>Hexapoda</taxon>
        <taxon>Insecta</taxon>
        <taxon>Pterygota</taxon>
        <taxon>Neoptera</taxon>
        <taxon>Endopterygota</taxon>
        <taxon>Diptera</taxon>
        <taxon>Brachycera</taxon>
        <taxon>Muscomorpha</taxon>
        <taxon>Ephydroidea</taxon>
        <taxon>Drosophilidae</taxon>
        <taxon>Drosophila</taxon>
    </lineage>
</organism>
<dbReference type="RefSeq" id="XP_017874656.1">
    <property type="nucleotide sequence ID" value="XM_018019167.1"/>
</dbReference>